<keyword evidence="3" id="KW-1185">Reference proteome</keyword>
<comment type="caution">
    <text evidence="2">The sequence shown here is derived from an EMBL/GenBank/DDBJ whole genome shotgun (WGS) entry which is preliminary data.</text>
</comment>
<reference evidence="2 3" key="1">
    <citation type="journal article" date="2015" name="BMC Genomics">
        <title>The genome of the truffle-parasite Tolypocladium ophioglossoides and the evolution of antifungal peptaibiotics.</title>
        <authorList>
            <person name="Quandt C.A."/>
            <person name="Bushley K.E."/>
            <person name="Spatafora J.W."/>
        </authorList>
    </citation>
    <scope>NUCLEOTIDE SEQUENCE [LARGE SCALE GENOMIC DNA]</scope>
    <source>
        <strain evidence="2 3">CBS 100239</strain>
    </source>
</reference>
<dbReference type="Proteomes" id="UP000036947">
    <property type="component" value="Unassembled WGS sequence"/>
</dbReference>
<accession>A0A0L0MY65</accession>
<evidence type="ECO:0000313" key="3">
    <source>
        <dbReference type="Proteomes" id="UP000036947"/>
    </source>
</evidence>
<proteinExistence type="predicted"/>
<evidence type="ECO:0000256" key="1">
    <source>
        <dbReference type="SAM" id="MobiDB-lite"/>
    </source>
</evidence>
<gene>
    <name evidence="2" type="ORF">TOPH_08632</name>
</gene>
<evidence type="ECO:0000313" key="2">
    <source>
        <dbReference type="EMBL" id="KND86734.1"/>
    </source>
</evidence>
<sequence length="117" mass="12319">MSASGPRKSTRPSTPRPATPSRSSPSHARALTTQFAYFLLHSYSVSASGPGRDNVVTVSTGQSALVYVFYRVVAAKDIYSAASPSGTPKVLARGDLRRTALEAAENVLVLTSYRGSG</sequence>
<feature type="region of interest" description="Disordered" evidence="1">
    <location>
        <begin position="1"/>
        <end position="28"/>
    </location>
</feature>
<dbReference type="AlphaFoldDB" id="A0A0L0MY65"/>
<feature type="compositionally biased region" description="Low complexity" evidence="1">
    <location>
        <begin position="19"/>
        <end position="28"/>
    </location>
</feature>
<dbReference type="EMBL" id="LFRF01000050">
    <property type="protein sequence ID" value="KND86734.1"/>
    <property type="molecule type" value="Genomic_DNA"/>
</dbReference>
<organism evidence="2 3">
    <name type="scientific">Tolypocladium ophioglossoides (strain CBS 100239)</name>
    <name type="common">Snaketongue truffleclub</name>
    <name type="synonym">Elaphocordyceps ophioglossoides</name>
    <dbReference type="NCBI Taxonomy" id="1163406"/>
    <lineage>
        <taxon>Eukaryota</taxon>
        <taxon>Fungi</taxon>
        <taxon>Dikarya</taxon>
        <taxon>Ascomycota</taxon>
        <taxon>Pezizomycotina</taxon>
        <taxon>Sordariomycetes</taxon>
        <taxon>Hypocreomycetidae</taxon>
        <taxon>Hypocreales</taxon>
        <taxon>Ophiocordycipitaceae</taxon>
        <taxon>Tolypocladium</taxon>
    </lineage>
</organism>
<name>A0A0L0MY65_TOLOC</name>
<protein>
    <submittedName>
        <fullName evidence="2">Uncharacterized protein</fullName>
    </submittedName>
</protein>
<dbReference type="STRING" id="1163406.A0A0L0MY65"/>